<comment type="caution">
    <text evidence="1">The sequence shown here is derived from an EMBL/GenBank/DDBJ whole genome shotgun (WGS) entry which is preliminary data.</text>
</comment>
<proteinExistence type="predicted"/>
<name>A0A087CXZ8_9BIFI</name>
<gene>
    <name evidence="1" type="ORF">BSAE_1785</name>
</gene>
<protein>
    <submittedName>
        <fullName evidence="1">Uncharacterized protein</fullName>
    </submittedName>
</protein>
<dbReference type="EMBL" id="JGZM01000003">
    <property type="protein sequence ID" value="KFI88148.1"/>
    <property type="molecule type" value="Genomic_DNA"/>
</dbReference>
<reference evidence="1 2" key="1">
    <citation type="submission" date="2014-03" db="EMBL/GenBank/DDBJ databases">
        <title>Genomics of Bifidobacteria.</title>
        <authorList>
            <person name="Ventura M."/>
            <person name="Milani C."/>
            <person name="Lugli G.A."/>
        </authorList>
    </citation>
    <scope>NUCLEOTIDE SEQUENCE [LARGE SCALE GENOMIC DNA]</scope>
    <source>
        <strain evidence="1 2">LMG 14934</strain>
    </source>
</reference>
<sequence>MLLYQSAFVLRMLNQYSAETMPLLRVAQFELLCLHLRCSIILQVRRFSGDCIHCQFYPVEDLLSGM</sequence>
<organism evidence="1 2">
    <name type="scientific">Bifidobacterium pullorum subsp. saeculare DSM 6531 = LMG 14934</name>
    <dbReference type="NCBI Taxonomy" id="1437611"/>
    <lineage>
        <taxon>Bacteria</taxon>
        <taxon>Bacillati</taxon>
        <taxon>Actinomycetota</taxon>
        <taxon>Actinomycetes</taxon>
        <taxon>Bifidobacteriales</taxon>
        <taxon>Bifidobacteriaceae</taxon>
        <taxon>Bifidobacterium</taxon>
    </lineage>
</organism>
<evidence type="ECO:0000313" key="1">
    <source>
        <dbReference type="EMBL" id="KFI88148.1"/>
    </source>
</evidence>
<dbReference type="AlphaFoldDB" id="A0A087CXZ8"/>
<accession>A0A087CXZ8</accession>
<dbReference type="Proteomes" id="UP000029040">
    <property type="component" value="Unassembled WGS sequence"/>
</dbReference>
<evidence type="ECO:0000313" key="2">
    <source>
        <dbReference type="Proteomes" id="UP000029040"/>
    </source>
</evidence>